<proteinExistence type="predicted"/>
<reference evidence="1 2" key="1">
    <citation type="submission" date="2015-11" db="EMBL/GenBank/DDBJ databases">
        <title>Exploring the genomic traits of fungus-feeding bacterial genus Collimonas.</title>
        <authorList>
            <person name="Song C."/>
            <person name="Schmidt R."/>
            <person name="de Jager V."/>
            <person name="Krzyzanowska D."/>
            <person name="Jongedijk E."/>
            <person name="Cankar K."/>
            <person name="Beekwilder J."/>
            <person name="van Veen A."/>
            <person name="de Boer W."/>
            <person name="van Veen J.A."/>
            <person name="Garbeva P."/>
        </authorList>
    </citation>
    <scope>NUCLEOTIDE SEQUENCE [LARGE SCALE GENOMIC DNA]</scope>
    <source>
        <strain evidence="1 2">Ter291</strain>
    </source>
</reference>
<sequence length="111" mass="12384">MLFSDATDEYFRDLSEAEDHAFDNGMSLPELRLIICEPTYAREIDGNDHFCDDLPEDGELPAEISNAFDALNEAIRKCGTPLSWSPGKYALELPEDQVNPTLQLDFEQGGA</sequence>
<protein>
    <submittedName>
        <fullName evidence="1">Uncharacterized protein</fullName>
    </submittedName>
</protein>
<dbReference type="Proteomes" id="UP000074914">
    <property type="component" value="Chromosome"/>
</dbReference>
<evidence type="ECO:0000313" key="1">
    <source>
        <dbReference type="EMBL" id="AMP15525.1"/>
    </source>
</evidence>
<organism evidence="1 2">
    <name type="scientific">Collimonas pratensis</name>
    <dbReference type="NCBI Taxonomy" id="279113"/>
    <lineage>
        <taxon>Bacteria</taxon>
        <taxon>Pseudomonadati</taxon>
        <taxon>Pseudomonadota</taxon>
        <taxon>Betaproteobacteria</taxon>
        <taxon>Burkholderiales</taxon>
        <taxon>Oxalobacteraceae</taxon>
        <taxon>Collimonas</taxon>
    </lineage>
</organism>
<keyword evidence="2" id="KW-1185">Reference proteome</keyword>
<dbReference type="EMBL" id="CP013236">
    <property type="protein sequence ID" value="AMP15525.1"/>
    <property type="molecule type" value="Genomic_DNA"/>
</dbReference>
<accession>A0ABM5Z9K8</accession>
<evidence type="ECO:0000313" key="2">
    <source>
        <dbReference type="Proteomes" id="UP000074914"/>
    </source>
</evidence>
<name>A0ABM5Z9K8_9BURK</name>
<gene>
    <name evidence="1" type="ORF">CPter291_3288</name>
</gene>